<keyword evidence="6" id="KW-1185">Reference proteome</keyword>
<protein>
    <recommendedName>
        <fullName evidence="2 3">Single-stranded DNA-binding protein</fullName>
        <shortName evidence="2">SSB</shortName>
    </recommendedName>
</protein>
<accession>E1R7U9</accession>
<dbReference type="EMBL" id="CP002116">
    <property type="protein sequence ID" value="ADK82804.1"/>
    <property type="molecule type" value="Genomic_DNA"/>
</dbReference>
<dbReference type="PANTHER" id="PTHR10302">
    <property type="entry name" value="SINGLE-STRANDED DNA-BINDING PROTEIN"/>
    <property type="match status" value="1"/>
</dbReference>
<dbReference type="Pfam" id="PF00436">
    <property type="entry name" value="SSB"/>
    <property type="match status" value="1"/>
</dbReference>
<evidence type="ECO:0000256" key="1">
    <source>
        <dbReference type="ARBA" id="ARBA00023125"/>
    </source>
</evidence>
<dbReference type="eggNOG" id="COG0629">
    <property type="taxonomic scope" value="Bacteria"/>
</dbReference>
<dbReference type="OrthoDB" id="9809878at2"/>
<keyword evidence="1 2" id="KW-0238">DNA-binding</keyword>
<dbReference type="PROSITE" id="PS50935">
    <property type="entry name" value="SSB"/>
    <property type="match status" value="1"/>
</dbReference>
<feature type="region of interest" description="Disordered" evidence="4">
    <location>
        <begin position="107"/>
        <end position="129"/>
    </location>
</feature>
<dbReference type="KEGG" id="ssm:Spirs_3718"/>
<dbReference type="NCBIfam" id="TIGR00621">
    <property type="entry name" value="ssb"/>
    <property type="match status" value="1"/>
</dbReference>
<dbReference type="SUPFAM" id="SSF50249">
    <property type="entry name" value="Nucleic acid-binding proteins"/>
    <property type="match status" value="1"/>
</dbReference>
<evidence type="ECO:0000313" key="5">
    <source>
        <dbReference type="EMBL" id="ADK82804.1"/>
    </source>
</evidence>
<dbReference type="Gene3D" id="2.40.50.140">
    <property type="entry name" value="Nucleic acid-binding proteins"/>
    <property type="match status" value="1"/>
</dbReference>
<dbReference type="CDD" id="cd04496">
    <property type="entry name" value="SSB_OBF"/>
    <property type="match status" value="1"/>
</dbReference>
<evidence type="ECO:0000256" key="4">
    <source>
        <dbReference type="SAM" id="MobiDB-lite"/>
    </source>
</evidence>
<dbReference type="InterPro" id="IPR000424">
    <property type="entry name" value="Primosome_PriB/ssb"/>
</dbReference>
<evidence type="ECO:0000256" key="2">
    <source>
        <dbReference type="HAMAP-Rule" id="MF_00984"/>
    </source>
</evidence>
<dbReference type="InterPro" id="IPR011344">
    <property type="entry name" value="ssDNA-bd"/>
</dbReference>
<reference evidence="5 6" key="1">
    <citation type="journal article" date="2010" name="Stand. Genomic Sci.">
        <title>Complete genome sequence of Spirochaeta smaragdinae type strain (SEBR 4228).</title>
        <authorList>
            <person name="Mavromatis K."/>
            <person name="Yasawong M."/>
            <person name="Chertkov O."/>
            <person name="Lapidus A."/>
            <person name="Lucas S."/>
            <person name="Nolan M."/>
            <person name="Del Rio T.G."/>
            <person name="Tice H."/>
            <person name="Cheng J.F."/>
            <person name="Pitluck S."/>
            <person name="Liolios K."/>
            <person name="Ivanova N."/>
            <person name="Tapia R."/>
            <person name="Han C."/>
            <person name="Bruce D."/>
            <person name="Goodwin L."/>
            <person name="Pati A."/>
            <person name="Chen A."/>
            <person name="Palaniappan K."/>
            <person name="Land M."/>
            <person name="Hauser L."/>
            <person name="Chang Y.J."/>
            <person name="Jeffries C.D."/>
            <person name="Detter J.C."/>
            <person name="Rohde M."/>
            <person name="Brambilla E."/>
            <person name="Spring S."/>
            <person name="Goker M."/>
            <person name="Sikorski J."/>
            <person name="Woyke T."/>
            <person name="Bristow J."/>
            <person name="Eisen J.A."/>
            <person name="Markowitz V."/>
            <person name="Hugenholtz P."/>
            <person name="Klenk H.P."/>
            <person name="Kyrpides N.C."/>
        </authorList>
    </citation>
    <scope>NUCLEOTIDE SEQUENCE [LARGE SCALE GENOMIC DNA]</scope>
    <source>
        <strain evidence="6">DSM 11293 / JCM 15392 / SEBR 4228</strain>
    </source>
</reference>
<proteinExistence type="inferred from homology"/>
<dbReference type="RefSeq" id="WP_013256263.1">
    <property type="nucleotide sequence ID" value="NC_014364.1"/>
</dbReference>
<organism evidence="5 6">
    <name type="scientific">Sediminispirochaeta smaragdinae (strain DSM 11293 / JCM 15392 / SEBR 4228)</name>
    <name type="common">Spirochaeta smaragdinae</name>
    <dbReference type="NCBI Taxonomy" id="573413"/>
    <lineage>
        <taxon>Bacteria</taxon>
        <taxon>Pseudomonadati</taxon>
        <taxon>Spirochaetota</taxon>
        <taxon>Spirochaetia</taxon>
        <taxon>Spirochaetales</taxon>
        <taxon>Spirochaetaceae</taxon>
        <taxon>Sediminispirochaeta</taxon>
    </lineage>
</organism>
<dbReference type="HAMAP" id="MF_00984">
    <property type="entry name" value="SSB"/>
    <property type="match status" value="1"/>
</dbReference>
<dbReference type="GO" id="GO:0003697">
    <property type="term" value="F:single-stranded DNA binding"/>
    <property type="evidence" value="ECO:0007669"/>
    <property type="project" value="UniProtKB-UniRule"/>
</dbReference>
<name>E1R7U9_SEDSS</name>
<dbReference type="HOGENOM" id="CLU_078758_6_0_12"/>
<dbReference type="AlphaFoldDB" id="E1R7U9"/>
<sequence>MLTWGNHVFVAGNLTKDPGLKKTPGGRAVCTFSIAVNRDYQAGEEEKKDVSFFTIETWATLAENCATYLEKGREVHVIGRLQQDRWTDAEGGRHERVKIVANRVEFGRRPKEKHEGGGKGDDAPKPEIISIEEDELLKAV</sequence>
<feature type="compositionally biased region" description="Basic and acidic residues" evidence="4">
    <location>
        <begin position="107"/>
        <end position="125"/>
    </location>
</feature>
<gene>
    <name evidence="5" type="ordered locus">Spirs_3718</name>
</gene>
<dbReference type="GO" id="GO:0009295">
    <property type="term" value="C:nucleoid"/>
    <property type="evidence" value="ECO:0007669"/>
    <property type="project" value="TreeGrafter"/>
</dbReference>
<dbReference type="InterPro" id="IPR012340">
    <property type="entry name" value="NA-bd_OB-fold"/>
</dbReference>
<evidence type="ECO:0000313" key="6">
    <source>
        <dbReference type="Proteomes" id="UP000002318"/>
    </source>
</evidence>
<comment type="subunit">
    <text evidence="2">Homotetramer.</text>
</comment>
<dbReference type="Proteomes" id="UP000002318">
    <property type="component" value="Chromosome"/>
</dbReference>
<dbReference type="GO" id="GO:0006260">
    <property type="term" value="P:DNA replication"/>
    <property type="evidence" value="ECO:0007669"/>
    <property type="project" value="InterPro"/>
</dbReference>
<dbReference type="STRING" id="573413.Spirs_3718"/>
<dbReference type="PANTHER" id="PTHR10302:SF27">
    <property type="entry name" value="SINGLE-STRANDED DNA-BINDING PROTEIN"/>
    <property type="match status" value="1"/>
</dbReference>
<comment type="caution">
    <text evidence="2">Lacks conserved residue(s) required for the propagation of feature annotation.</text>
</comment>
<evidence type="ECO:0000256" key="3">
    <source>
        <dbReference type="RuleBase" id="RU000524"/>
    </source>
</evidence>